<comment type="caution">
    <text evidence="4">The sequence shown here is derived from an EMBL/GenBank/DDBJ whole genome shotgun (WGS) entry which is preliminary data.</text>
</comment>
<feature type="transmembrane region" description="Helical" evidence="2">
    <location>
        <begin position="99"/>
        <end position="116"/>
    </location>
</feature>
<dbReference type="Proteomes" id="UP000177230">
    <property type="component" value="Unassembled WGS sequence"/>
</dbReference>
<dbReference type="SUPFAM" id="SSF53756">
    <property type="entry name" value="UDP-Glycosyltransferase/glycogen phosphorylase"/>
    <property type="match status" value="1"/>
</dbReference>
<accession>A0A1F5RHJ7</accession>
<dbReference type="Gene3D" id="3.40.50.2000">
    <property type="entry name" value="Glycogen Phosphorylase B"/>
    <property type="match status" value="2"/>
</dbReference>
<evidence type="ECO:0000259" key="3">
    <source>
        <dbReference type="Pfam" id="PF00534"/>
    </source>
</evidence>
<dbReference type="CDD" id="cd03801">
    <property type="entry name" value="GT4_PimA-like"/>
    <property type="match status" value="1"/>
</dbReference>
<organism evidence="4 5">
    <name type="scientific">Candidatus Edwardsbacteria bacterium GWF2_54_11</name>
    <dbReference type="NCBI Taxonomy" id="1817851"/>
    <lineage>
        <taxon>Bacteria</taxon>
        <taxon>Candidatus Edwardsiibacteriota</taxon>
    </lineage>
</organism>
<evidence type="ECO:0000256" key="2">
    <source>
        <dbReference type="SAM" id="Phobius"/>
    </source>
</evidence>
<dbReference type="AlphaFoldDB" id="A0A1F5RHJ7"/>
<reference evidence="4 5" key="1">
    <citation type="journal article" date="2016" name="Nat. Commun.">
        <title>Thousands of microbial genomes shed light on interconnected biogeochemical processes in an aquifer system.</title>
        <authorList>
            <person name="Anantharaman K."/>
            <person name="Brown C.T."/>
            <person name="Hug L.A."/>
            <person name="Sharon I."/>
            <person name="Castelle C.J."/>
            <person name="Probst A.J."/>
            <person name="Thomas B.C."/>
            <person name="Singh A."/>
            <person name="Wilkins M.J."/>
            <person name="Karaoz U."/>
            <person name="Brodie E.L."/>
            <person name="Williams K.H."/>
            <person name="Hubbard S.S."/>
            <person name="Banfield J.F."/>
        </authorList>
    </citation>
    <scope>NUCLEOTIDE SEQUENCE [LARGE SCALE GENOMIC DNA]</scope>
</reference>
<sequence length="370" mass="41534">MTRNPPQSVLFLLPSVKIGGGNRVVFELANGLIEKYPVEIWHPRGSGECYYKTAPGVQVRAIGLAGDDLVIRAVNIILLFILINLSANRFKHIISTGQILGPLLVFIPGATVYNFIQADDLLIFSDLALLRNKFIYGIYKLLTRLSYRYPNVRFIFNSGYSHRRFLENSGRSNAPRSLVRPGVDPDVFNNDRRQKKKDGKKLRLAYLARFHPIKGLQTMITAFALLPENTKQELTVTLVSPDDLTAYDIPREWQVESPLNDTALATILRSSDLFVSTSLSEGFGLPALEAMACGCAVILSQNGGSTEYARPGQNCLAYHPRDGRALARHIIRLVDDEKLRRQISHQAVMTAGHFSWRRSLEELSQMLDHE</sequence>
<feature type="domain" description="Glycosyl transferase family 1" evidence="3">
    <location>
        <begin position="189"/>
        <end position="347"/>
    </location>
</feature>
<keyword evidence="2" id="KW-0812">Transmembrane</keyword>
<evidence type="ECO:0000313" key="4">
    <source>
        <dbReference type="EMBL" id="OGF13868.1"/>
    </source>
</evidence>
<evidence type="ECO:0000256" key="1">
    <source>
        <dbReference type="ARBA" id="ARBA00022679"/>
    </source>
</evidence>
<gene>
    <name evidence="4" type="ORF">A2024_10505</name>
</gene>
<keyword evidence="1" id="KW-0808">Transferase</keyword>
<keyword evidence="2" id="KW-1133">Transmembrane helix</keyword>
<dbReference type="InterPro" id="IPR001296">
    <property type="entry name" value="Glyco_trans_1"/>
</dbReference>
<dbReference type="EMBL" id="MFFM01000011">
    <property type="protein sequence ID" value="OGF13868.1"/>
    <property type="molecule type" value="Genomic_DNA"/>
</dbReference>
<protein>
    <recommendedName>
        <fullName evidence="3">Glycosyl transferase family 1 domain-containing protein</fullName>
    </recommendedName>
</protein>
<keyword evidence="2" id="KW-0472">Membrane</keyword>
<dbReference type="PANTHER" id="PTHR46401">
    <property type="entry name" value="GLYCOSYLTRANSFERASE WBBK-RELATED"/>
    <property type="match status" value="1"/>
</dbReference>
<dbReference type="GO" id="GO:0009103">
    <property type="term" value="P:lipopolysaccharide biosynthetic process"/>
    <property type="evidence" value="ECO:0007669"/>
    <property type="project" value="TreeGrafter"/>
</dbReference>
<evidence type="ECO:0000313" key="5">
    <source>
        <dbReference type="Proteomes" id="UP000177230"/>
    </source>
</evidence>
<proteinExistence type="predicted"/>
<feature type="transmembrane region" description="Helical" evidence="2">
    <location>
        <begin position="69"/>
        <end position="87"/>
    </location>
</feature>
<dbReference type="Pfam" id="PF00534">
    <property type="entry name" value="Glycos_transf_1"/>
    <property type="match status" value="1"/>
</dbReference>
<dbReference type="PANTHER" id="PTHR46401:SF2">
    <property type="entry name" value="GLYCOSYLTRANSFERASE WBBK-RELATED"/>
    <property type="match status" value="1"/>
</dbReference>
<dbReference type="GO" id="GO:0016757">
    <property type="term" value="F:glycosyltransferase activity"/>
    <property type="evidence" value="ECO:0007669"/>
    <property type="project" value="InterPro"/>
</dbReference>
<name>A0A1F5RHJ7_9BACT</name>